<evidence type="ECO:0000313" key="3">
    <source>
        <dbReference type="Proteomes" id="UP000626109"/>
    </source>
</evidence>
<evidence type="ECO:0000256" key="1">
    <source>
        <dbReference type="SAM" id="MobiDB-lite"/>
    </source>
</evidence>
<gene>
    <name evidence="2" type="ORF">PGLA2088_LOCUS3447</name>
</gene>
<dbReference type="EMBL" id="CAJNNW010002978">
    <property type="protein sequence ID" value="CAE8644888.1"/>
    <property type="molecule type" value="Genomic_DNA"/>
</dbReference>
<sequence length="198" mass="21852">MATHERTSEVGGQAEKKQEDEEKATAKDKIKSLEINIQKMRKNQKTPAATGVVYGKSQCIDSTIAGPSSEQAATPRSDLIQVVVEAASSTRTVKAAVMEYPTVFAEEKKDIVFAPATVTDEKATGGNAEKKPKYENRRQLTKEAVERLQNPFRPLDFVEVADVPSLSMCSSRICDDELIGDLLERYMFQGMTHFASDC</sequence>
<dbReference type="AlphaFoldDB" id="A0A813I597"/>
<comment type="caution">
    <text evidence="2">The sequence shown here is derived from an EMBL/GenBank/DDBJ whole genome shotgun (WGS) entry which is preliminary data.</text>
</comment>
<dbReference type="Proteomes" id="UP000626109">
    <property type="component" value="Unassembled WGS sequence"/>
</dbReference>
<protein>
    <submittedName>
        <fullName evidence="2">Uncharacterized protein</fullName>
    </submittedName>
</protein>
<feature type="region of interest" description="Disordered" evidence="1">
    <location>
        <begin position="1"/>
        <end position="27"/>
    </location>
</feature>
<reference evidence="2" key="1">
    <citation type="submission" date="2021-02" db="EMBL/GenBank/DDBJ databases">
        <authorList>
            <person name="Dougan E. K."/>
            <person name="Rhodes N."/>
            <person name="Thang M."/>
            <person name="Chan C."/>
        </authorList>
    </citation>
    <scope>NUCLEOTIDE SEQUENCE</scope>
</reference>
<evidence type="ECO:0000313" key="2">
    <source>
        <dbReference type="EMBL" id="CAE8644888.1"/>
    </source>
</evidence>
<accession>A0A813I597</accession>
<organism evidence="2 3">
    <name type="scientific">Polarella glacialis</name>
    <name type="common">Dinoflagellate</name>
    <dbReference type="NCBI Taxonomy" id="89957"/>
    <lineage>
        <taxon>Eukaryota</taxon>
        <taxon>Sar</taxon>
        <taxon>Alveolata</taxon>
        <taxon>Dinophyceae</taxon>
        <taxon>Suessiales</taxon>
        <taxon>Suessiaceae</taxon>
        <taxon>Polarella</taxon>
    </lineage>
</organism>
<proteinExistence type="predicted"/>
<name>A0A813I597_POLGL</name>